<evidence type="ECO:0000256" key="4">
    <source>
        <dbReference type="ARBA" id="ARBA00011165"/>
    </source>
</evidence>
<dbReference type="EC" id="3.2.1.55" evidence="5"/>
<protein>
    <recommendedName>
        <fullName evidence="5">non-reducing end alpha-L-arabinofuranosidase</fullName>
        <ecNumber evidence="5">3.2.1.55</ecNumber>
    </recommendedName>
</protein>
<keyword evidence="6" id="KW-0378">Hydrolase</keyword>
<keyword evidence="8" id="KW-0326">Glycosidase</keyword>
<evidence type="ECO:0000256" key="8">
    <source>
        <dbReference type="ARBA" id="ARBA00023295"/>
    </source>
</evidence>
<accession>A0ABW1TIG4</accession>
<dbReference type="Pfam" id="PF06964">
    <property type="entry name" value="Alpha-L-AF_C"/>
    <property type="match status" value="1"/>
</dbReference>
<organism evidence="10 11">
    <name type="scientific">Levilactobacillus fujinensis</name>
    <dbReference type="NCBI Taxonomy" id="2486024"/>
    <lineage>
        <taxon>Bacteria</taxon>
        <taxon>Bacillati</taxon>
        <taxon>Bacillota</taxon>
        <taxon>Bacilli</taxon>
        <taxon>Lactobacillales</taxon>
        <taxon>Lactobacillaceae</taxon>
        <taxon>Levilactobacillus</taxon>
    </lineage>
</organism>
<dbReference type="Gene3D" id="3.20.20.80">
    <property type="entry name" value="Glycosidases"/>
    <property type="match status" value="1"/>
</dbReference>
<dbReference type="Pfam" id="PF22848">
    <property type="entry name" value="ASD1_dom"/>
    <property type="match status" value="1"/>
</dbReference>
<keyword evidence="11" id="KW-1185">Reference proteome</keyword>
<reference evidence="11" key="1">
    <citation type="journal article" date="2019" name="Int. J. Syst. Evol. Microbiol.">
        <title>The Global Catalogue of Microorganisms (GCM) 10K type strain sequencing project: providing services to taxonomists for standard genome sequencing and annotation.</title>
        <authorList>
            <consortium name="The Broad Institute Genomics Platform"/>
            <consortium name="The Broad Institute Genome Sequencing Center for Infectious Disease"/>
            <person name="Wu L."/>
            <person name="Ma J."/>
        </authorList>
    </citation>
    <scope>NUCLEOTIDE SEQUENCE [LARGE SCALE GENOMIC DNA]</scope>
    <source>
        <strain evidence="11">CCM 8908</strain>
    </source>
</reference>
<comment type="pathway">
    <text evidence="2">Glycan metabolism.</text>
</comment>
<dbReference type="RefSeq" id="WP_125687212.1">
    <property type="nucleotide sequence ID" value="NZ_JBHSSI010000063.1"/>
</dbReference>
<dbReference type="InterPro" id="IPR010720">
    <property type="entry name" value="Alpha-L-AF_C"/>
</dbReference>
<evidence type="ECO:0000256" key="1">
    <source>
        <dbReference type="ARBA" id="ARBA00001462"/>
    </source>
</evidence>
<evidence type="ECO:0000259" key="9">
    <source>
        <dbReference type="SMART" id="SM00813"/>
    </source>
</evidence>
<feature type="domain" description="Alpha-L-arabinofuranosidase C-terminal" evidence="9">
    <location>
        <begin position="318"/>
        <end position="495"/>
    </location>
</feature>
<keyword evidence="7" id="KW-0119">Carbohydrate metabolism</keyword>
<dbReference type="InterPro" id="IPR017853">
    <property type="entry name" value="GH"/>
</dbReference>
<evidence type="ECO:0000256" key="6">
    <source>
        <dbReference type="ARBA" id="ARBA00022801"/>
    </source>
</evidence>
<gene>
    <name evidence="10" type="ORF">ACFP1C_10505</name>
</gene>
<sequence length="504" mass="56134">MQIHLNSKNTYGTINPKLHGQFIEFLGSCIDDGIWVGRDSAIPNIHGLRRGVVEALKALAPPVVRWPGGCYADTYHWRDGIGAPAKRPVTFNENFGTYELDQHQFGTDEFMDFCALIGAEPWLNVNLLSGSVQEMKDWLEYCNRAQPTSLAKLRQANGHADPYNVKYVGIGNEVWGGGGFMTPQQYAMTYRKYATAMPTFKTSLFDQEKTYKIASGPDGNKPQERVRWTRDFLTALASSRQPAIDAIDLHFYNWNIDHENDTPTDFTSDDWARVIQSAHELDDVISEQEGLIAKGLANMPIPESTMDHRLDQIDLVVGEWGNWHRPAFTARPALYQQVTMRDALTTAISLNILQKHCDSVAMACVAQTVNVLNSLLLTDGDQTILTPNYDVFMLYKGHRGGHVLPLDTKTPAVETFASIKDGIITVSLSNTAINAPKSLTLTFDDTVHLITAETLNAAHVTDYNDAAHPNTVRRHPLAMKQTTSQRQTVTLPAASVTTLQFKRS</sequence>
<dbReference type="Gene3D" id="2.60.40.1180">
    <property type="entry name" value="Golgi alpha-mannosidase II"/>
    <property type="match status" value="1"/>
</dbReference>
<dbReference type="EMBL" id="JBHSSI010000063">
    <property type="protein sequence ID" value="MFC6261372.1"/>
    <property type="molecule type" value="Genomic_DNA"/>
</dbReference>
<dbReference type="SUPFAM" id="SSF51011">
    <property type="entry name" value="Glycosyl hydrolase domain"/>
    <property type="match status" value="1"/>
</dbReference>
<evidence type="ECO:0000256" key="3">
    <source>
        <dbReference type="ARBA" id="ARBA00007186"/>
    </source>
</evidence>
<evidence type="ECO:0000256" key="2">
    <source>
        <dbReference type="ARBA" id="ARBA00004881"/>
    </source>
</evidence>
<name>A0ABW1TIG4_9LACO</name>
<comment type="caution">
    <text evidence="10">The sequence shown here is derived from an EMBL/GenBank/DDBJ whole genome shotgun (WGS) entry which is preliminary data.</text>
</comment>
<comment type="subunit">
    <text evidence="4">Homohexamer; trimer of dimers.</text>
</comment>
<comment type="catalytic activity">
    <reaction evidence="1">
        <text>Hydrolysis of terminal non-reducing alpha-L-arabinofuranoside residues in alpha-L-arabinosides.</text>
        <dbReference type="EC" id="3.2.1.55"/>
    </reaction>
</comment>
<dbReference type="Proteomes" id="UP001596283">
    <property type="component" value="Unassembled WGS sequence"/>
</dbReference>
<dbReference type="SMART" id="SM00813">
    <property type="entry name" value="Alpha-L-AF_C"/>
    <property type="match status" value="1"/>
</dbReference>
<evidence type="ECO:0000256" key="7">
    <source>
        <dbReference type="ARBA" id="ARBA00023277"/>
    </source>
</evidence>
<evidence type="ECO:0000313" key="10">
    <source>
        <dbReference type="EMBL" id="MFC6261372.1"/>
    </source>
</evidence>
<dbReference type="InterPro" id="IPR055235">
    <property type="entry name" value="ASD1_cat"/>
</dbReference>
<comment type="similarity">
    <text evidence="3">Belongs to the glycosyl hydrolase 51 family.</text>
</comment>
<evidence type="ECO:0000313" key="11">
    <source>
        <dbReference type="Proteomes" id="UP001596283"/>
    </source>
</evidence>
<evidence type="ECO:0000256" key="5">
    <source>
        <dbReference type="ARBA" id="ARBA00012670"/>
    </source>
</evidence>
<proteinExistence type="inferred from homology"/>
<dbReference type="SUPFAM" id="SSF51445">
    <property type="entry name" value="(Trans)glycosidases"/>
    <property type="match status" value="1"/>
</dbReference>
<dbReference type="PANTHER" id="PTHR43576">
    <property type="entry name" value="ALPHA-L-ARABINOFURANOSIDASE C-RELATED"/>
    <property type="match status" value="1"/>
</dbReference>
<dbReference type="PANTHER" id="PTHR43576:SF2">
    <property type="entry name" value="INTRACELLULAR EXO-ALPHA-L-ARABINOFURANOSIDASE 2"/>
    <property type="match status" value="1"/>
</dbReference>
<dbReference type="InterPro" id="IPR013780">
    <property type="entry name" value="Glyco_hydro_b"/>
</dbReference>